<evidence type="ECO:0008006" key="3">
    <source>
        <dbReference type="Google" id="ProtNLM"/>
    </source>
</evidence>
<organism evidence="1 2">
    <name type="scientific">Corynebacterium lowii</name>
    <dbReference type="NCBI Taxonomy" id="1544413"/>
    <lineage>
        <taxon>Bacteria</taxon>
        <taxon>Bacillati</taxon>
        <taxon>Actinomycetota</taxon>
        <taxon>Actinomycetes</taxon>
        <taxon>Mycobacteriales</taxon>
        <taxon>Corynebacteriaceae</taxon>
        <taxon>Corynebacterium</taxon>
    </lineage>
</organism>
<protein>
    <recommendedName>
        <fullName evidence="3">Asp23/Gls24 family envelope stress response protein</fullName>
    </recommendedName>
</protein>
<gene>
    <name evidence="1" type="ORF">Clow_00432</name>
</gene>
<dbReference type="AlphaFoldDB" id="A0A0Q0ULT2"/>
<dbReference type="RefSeq" id="WP_055175556.1">
    <property type="nucleotide sequence ID" value="NZ_JAUSQY010000001.1"/>
</dbReference>
<dbReference type="OrthoDB" id="5195799at2"/>
<accession>A0A0Q0ULT2</accession>
<reference evidence="1 2" key="1">
    <citation type="submission" date="2015-10" db="EMBL/GenBank/DDBJ databases">
        <title>Corynebacteirum lowii and Corynebacterium oculi species nova, derived from human clinical disease and and emended description of Corynebacterium mastiditis.</title>
        <authorList>
            <person name="Bernard K."/>
            <person name="Pacheco A.L."/>
            <person name="Mcdougall C."/>
            <person name="Burtx T."/>
            <person name="Weibe D."/>
            <person name="Tyler S."/>
            <person name="Olson A.B."/>
            <person name="Cnockaert M."/>
            <person name="Eguchi H."/>
            <person name="Kuwahara T."/>
            <person name="Nakayama-Imaohji H."/>
            <person name="Boudewijins M."/>
            <person name="Van Hoecke F."/>
            <person name="Bernier A.-M."/>
            <person name="Vandamme P."/>
        </authorList>
    </citation>
    <scope>NUCLEOTIDE SEQUENCE [LARGE SCALE GENOMIC DNA]</scope>
    <source>
        <strain evidence="1 2">NML 130206</strain>
    </source>
</reference>
<sequence>MSVTDPLPYEEAEELVRTLCALPGVADLHAGTFGEASLLYPGKRVRGLRLREGNRVEVHLVADLSATSNLHDLAESVRRTVTTSTGLPTDVVIADVTETSPA</sequence>
<evidence type="ECO:0000313" key="2">
    <source>
        <dbReference type="Proteomes" id="UP000050488"/>
    </source>
</evidence>
<dbReference type="EMBL" id="LKEV01000001">
    <property type="protein sequence ID" value="KQB87373.1"/>
    <property type="molecule type" value="Genomic_DNA"/>
</dbReference>
<dbReference type="PATRIC" id="fig|1544413.3.peg.435"/>
<dbReference type="STRING" id="1544413.Clow_00432"/>
<comment type="caution">
    <text evidence="1">The sequence shown here is derived from an EMBL/GenBank/DDBJ whole genome shotgun (WGS) entry which is preliminary data.</text>
</comment>
<proteinExistence type="predicted"/>
<name>A0A0Q0ULT2_9CORY</name>
<keyword evidence="2" id="KW-1185">Reference proteome</keyword>
<evidence type="ECO:0000313" key="1">
    <source>
        <dbReference type="EMBL" id="KQB87373.1"/>
    </source>
</evidence>
<dbReference type="Proteomes" id="UP000050488">
    <property type="component" value="Unassembled WGS sequence"/>
</dbReference>